<protein>
    <submittedName>
        <fullName evidence="2">Uncharacterized protein</fullName>
    </submittedName>
</protein>
<accession>A0A2G4T1G3</accession>
<dbReference type="RefSeq" id="XP_023468555.1">
    <property type="nucleotide sequence ID" value="XM_023608382.1"/>
</dbReference>
<evidence type="ECO:0000313" key="2">
    <source>
        <dbReference type="EMBL" id="PHZ14847.1"/>
    </source>
</evidence>
<organism evidence="2 3">
    <name type="scientific">Rhizopus microsporus ATCC 52813</name>
    <dbReference type="NCBI Taxonomy" id="1340429"/>
    <lineage>
        <taxon>Eukaryota</taxon>
        <taxon>Fungi</taxon>
        <taxon>Fungi incertae sedis</taxon>
        <taxon>Mucoromycota</taxon>
        <taxon>Mucoromycotina</taxon>
        <taxon>Mucoromycetes</taxon>
        <taxon>Mucorales</taxon>
        <taxon>Mucorineae</taxon>
        <taxon>Rhizopodaceae</taxon>
        <taxon>Rhizopus</taxon>
    </lineage>
</organism>
<sequence length="335" mass="38182">MVQSTKDTRVPTFIQFPEDDKAVSKDKKKRKTTRKTEPKSKMSNDGSEKEAPVTETKKRKRKTTTTKPSKKQSKTAIKRDDIDEDFTNIQETPVVEAKDQIWIGAAFIDGRGSYTIYYGEDDERNFSALCGNEHRVRDLDYVYVLATAVAIEKLNSDSSSPLIIYTGCRDLPREHLAISEGEGFSHYATMIKRICESIKEKAREIQVRHVSTRHLSKEQKAAIELATKALEAPEQVPQEVEEQQPENATDIVENVPTETIEIEKDTKDISISVEKEVIVKEDIIVQEEKEEEDIVMEEAEQPKQEQEPTLARTSSWTAVFSNIWDTLSSPFKPKK</sequence>
<gene>
    <name evidence="2" type="ORF">RHIMIDRAFT_235600</name>
</gene>
<evidence type="ECO:0000313" key="3">
    <source>
        <dbReference type="Proteomes" id="UP000242254"/>
    </source>
</evidence>
<proteinExistence type="predicted"/>
<reference evidence="2 3" key="1">
    <citation type="journal article" date="2016" name="Proc. Natl. Acad. Sci. U.S.A.">
        <title>Lipid metabolic changes in an early divergent fungus govern the establishment of a mutualistic symbiosis with endobacteria.</title>
        <authorList>
            <person name="Lastovetsky O.A."/>
            <person name="Gaspar M.L."/>
            <person name="Mondo S.J."/>
            <person name="LaButti K.M."/>
            <person name="Sandor L."/>
            <person name="Grigoriev I.V."/>
            <person name="Henry S.A."/>
            <person name="Pawlowska T.E."/>
        </authorList>
    </citation>
    <scope>NUCLEOTIDE SEQUENCE [LARGE SCALE GENOMIC DNA]</scope>
    <source>
        <strain evidence="2 3">ATCC 52813</strain>
    </source>
</reference>
<evidence type="ECO:0000256" key="1">
    <source>
        <dbReference type="SAM" id="MobiDB-lite"/>
    </source>
</evidence>
<dbReference type="AlphaFoldDB" id="A0A2G4T1G3"/>
<keyword evidence="3" id="KW-1185">Reference proteome</keyword>
<feature type="region of interest" description="Disordered" evidence="1">
    <location>
        <begin position="1"/>
        <end position="78"/>
    </location>
</feature>
<dbReference type="Proteomes" id="UP000242254">
    <property type="component" value="Unassembled WGS sequence"/>
</dbReference>
<dbReference type="GeneID" id="35439372"/>
<dbReference type="EMBL" id="KZ303845">
    <property type="protein sequence ID" value="PHZ14847.1"/>
    <property type="molecule type" value="Genomic_DNA"/>
</dbReference>
<feature type="compositionally biased region" description="Acidic residues" evidence="1">
    <location>
        <begin position="290"/>
        <end position="299"/>
    </location>
</feature>
<name>A0A2G4T1G3_RHIZD</name>
<feature type="region of interest" description="Disordered" evidence="1">
    <location>
        <begin position="290"/>
        <end position="312"/>
    </location>
</feature>
<feature type="compositionally biased region" description="Basic and acidic residues" evidence="1">
    <location>
        <begin position="34"/>
        <end position="56"/>
    </location>
</feature>
<feature type="compositionally biased region" description="Basic residues" evidence="1">
    <location>
        <begin position="57"/>
        <end position="73"/>
    </location>
</feature>